<proteinExistence type="predicted"/>
<evidence type="ECO:0000313" key="2">
    <source>
        <dbReference type="EMBL" id="KKK76799.1"/>
    </source>
</evidence>
<gene>
    <name evidence="2" type="ORF">LCGC14_2860010</name>
</gene>
<protein>
    <recommendedName>
        <fullName evidence="1">N-terminal domain-containing protein</fullName>
    </recommendedName>
</protein>
<accession>A0A0F9AE85</accession>
<organism evidence="2">
    <name type="scientific">marine sediment metagenome</name>
    <dbReference type="NCBI Taxonomy" id="412755"/>
    <lineage>
        <taxon>unclassified sequences</taxon>
        <taxon>metagenomes</taxon>
        <taxon>ecological metagenomes</taxon>
    </lineage>
</organism>
<comment type="caution">
    <text evidence="2">The sequence shown here is derived from an EMBL/GenBank/DDBJ whole genome shotgun (WGS) entry which is preliminary data.</text>
</comment>
<reference evidence="2" key="1">
    <citation type="journal article" date="2015" name="Nature">
        <title>Complex archaea that bridge the gap between prokaryotes and eukaryotes.</title>
        <authorList>
            <person name="Spang A."/>
            <person name="Saw J.H."/>
            <person name="Jorgensen S.L."/>
            <person name="Zaremba-Niedzwiedzka K."/>
            <person name="Martijn J."/>
            <person name="Lind A.E."/>
            <person name="van Eijk R."/>
            <person name="Schleper C."/>
            <person name="Guy L."/>
            <person name="Ettema T.J."/>
        </authorList>
    </citation>
    <scope>NUCLEOTIDE SEQUENCE</scope>
</reference>
<dbReference type="EMBL" id="LAZR01055251">
    <property type="protein sequence ID" value="KKK76799.1"/>
    <property type="molecule type" value="Genomic_DNA"/>
</dbReference>
<dbReference type="Pfam" id="PF08401">
    <property type="entry name" value="ArdcN"/>
    <property type="match status" value="1"/>
</dbReference>
<feature type="domain" description="N-terminal" evidence="1">
    <location>
        <begin position="8"/>
        <end position="91"/>
    </location>
</feature>
<name>A0A0F9AE85_9ZZZZ</name>
<evidence type="ECO:0000259" key="1">
    <source>
        <dbReference type="Pfam" id="PF08401"/>
    </source>
</evidence>
<dbReference type="InterPro" id="IPR013610">
    <property type="entry name" value="ArdC_N"/>
</dbReference>
<sequence>MKFYGKAEAVATRIVEAFKAGKAGKALAQTFITCGGRHCDSYSWMNQMLVALGGYSDAMGFQQWLAVGRCVRKGEKATHILAPCVRKIEDKATGETRSVVTGFRVAIVFGQEQTDIINTDLWAKHNKANEQAEQFLAELPLRAVAEAWSLSVKPYDGRKASALGWYRRGEAIALGVENLATWAHELTHASDYRLGHLVEHGQHWRSECVAELGGAILMYCLGYETEADLGGAWDYISRYAVSAKIEPVKACMDVLKRTCEAVELILQTADDTARVVSSARPPSNRILIVSPHT</sequence>
<dbReference type="AlphaFoldDB" id="A0A0F9AE85"/>
<dbReference type="GO" id="GO:0003697">
    <property type="term" value="F:single-stranded DNA binding"/>
    <property type="evidence" value="ECO:0007669"/>
    <property type="project" value="InterPro"/>
</dbReference>